<dbReference type="Gene3D" id="2.40.10.10">
    <property type="entry name" value="Trypsin-like serine proteases"/>
    <property type="match status" value="2"/>
</dbReference>
<comment type="similarity">
    <text evidence="1">Belongs to the peptidase S1C family.</text>
</comment>
<dbReference type="InterPro" id="IPR048172">
    <property type="entry name" value="HhoA_HhoB_HtrA-like"/>
</dbReference>
<sequence length="419" mass="44548">MKTVNHDFEDSTNSPVPQVEQPQHHQWKKPLSYLGLILAGAGVTFISLRLLPHSQPLPPALQPFLDATATQPSANLAIDRNPNFITNVVREVGSAVVRIDSTRTIKNPAAGILDDPLIQQFFGYKLPQVPSQEIERGIGSGFIIDPHGEILTNAHVVNGADTVSVTLKDGRTFKGKVMGIDPVTDVAVVRIKADNLPTVKLGNSNELQPGAWAIAIGNPLGLNNTVTHGIISAIGRSSSQVGMPNERVDYIQTDAPINPGNSGGPLLNASGQVIGINTAIIENTEGLGFAVPINTAKKIAAQLIATGKVNHPYLGIQMIALTPEVKQQINDDPNSPISVEQSQGVLVVKVARKSPANKGGIRAGDVIVKVNNQPIDNTEQLQQAVENTPDGGNLQVQVLRNGQTLNLNLQPKVLPANNK</sequence>
<dbReference type="SUPFAM" id="SSF50156">
    <property type="entry name" value="PDZ domain-like"/>
    <property type="match status" value="1"/>
</dbReference>
<feature type="region of interest" description="Disordered" evidence="4">
    <location>
        <begin position="1"/>
        <end position="24"/>
    </location>
</feature>
<comment type="caution">
    <text evidence="7">The sequence shown here is derived from an EMBL/GenBank/DDBJ whole genome shotgun (WGS) entry which is preliminary data.</text>
</comment>
<feature type="transmembrane region" description="Helical" evidence="5">
    <location>
        <begin position="31"/>
        <end position="51"/>
    </location>
</feature>
<keyword evidence="3" id="KW-0378">Hydrolase</keyword>
<dbReference type="Gene3D" id="2.30.42.10">
    <property type="match status" value="1"/>
</dbReference>
<evidence type="ECO:0000313" key="7">
    <source>
        <dbReference type="EMBL" id="MBD2737785.1"/>
    </source>
</evidence>
<dbReference type="SMART" id="SM00228">
    <property type="entry name" value="PDZ"/>
    <property type="match status" value="1"/>
</dbReference>
<dbReference type="PANTHER" id="PTHR22939">
    <property type="entry name" value="SERINE PROTEASE FAMILY S1C HTRA-RELATED"/>
    <property type="match status" value="1"/>
</dbReference>
<protein>
    <submittedName>
        <fullName evidence="7">Trypsin-like peptidase domain-containing protein</fullName>
    </submittedName>
</protein>
<dbReference type="InterPro" id="IPR009003">
    <property type="entry name" value="Peptidase_S1_PA"/>
</dbReference>
<dbReference type="NCBIfam" id="NF041521">
    <property type="entry name" value="HhoA_HhoB_HtrA"/>
    <property type="match status" value="1"/>
</dbReference>
<reference evidence="7 8" key="1">
    <citation type="journal article" date="2020" name="ISME J.">
        <title>Comparative genomics reveals insights into cyanobacterial evolution and habitat adaptation.</title>
        <authorList>
            <person name="Chen M.Y."/>
            <person name="Teng W.K."/>
            <person name="Zhao L."/>
            <person name="Hu C.X."/>
            <person name="Zhou Y.K."/>
            <person name="Han B.P."/>
            <person name="Song L.R."/>
            <person name="Shu W.S."/>
        </authorList>
    </citation>
    <scope>NUCLEOTIDE SEQUENCE [LARGE SCALE GENOMIC DNA]</scope>
    <source>
        <strain evidence="7 8">FACHB-159</strain>
    </source>
</reference>
<gene>
    <name evidence="7" type="ORF">H6H03_28510</name>
</gene>
<evidence type="ECO:0000259" key="6">
    <source>
        <dbReference type="PROSITE" id="PS50106"/>
    </source>
</evidence>
<dbReference type="PROSITE" id="PS50106">
    <property type="entry name" value="PDZ"/>
    <property type="match status" value="1"/>
</dbReference>
<keyword evidence="5" id="KW-0812">Transmembrane</keyword>
<keyword evidence="8" id="KW-1185">Reference proteome</keyword>
<name>A0ABR8KFG3_9NOSO</name>
<keyword evidence="2" id="KW-0645">Protease</keyword>
<dbReference type="InterPro" id="IPR043504">
    <property type="entry name" value="Peptidase_S1_PA_chymotrypsin"/>
</dbReference>
<dbReference type="InterPro" id="IPR036034">
    <property type="entry name" value="PDZ_sf"/>
</dbReference>
<dbReference type="PANTHER" id="PTHR22939:SF129">
    <property type="entry name" value="SERINE PROTEASE HTRA2, MITOCHONDRIAL"/>
    <property type="match status" value="1"/>
</dbReference>
<organism evidence="7 8">
    <name type="scientific">Nostoc paludosum FACHB-159</name>
    <dbReference type="NCBI Taxonomy" id="2692908"/>
    <lineage>
        <taxon>Bacteria</taxon>
        <taxon>Bacillati</taxon>
        <taxon>Cyanobacteriota</taxon>
        <taxon>Cyanophyceae</taxon>
        <taxon>Nostocales</taxon>
        <taxon>Nostocaceae</taxon>
        <taxon>Nostoc</taxon>
    </lineage>
</organism>
<dbReference type="InterPro" id="IPR001478">
    <property type="entry name" value="PDZ"/>
</dbReference>
<accession>A0ABR8KFG3</accession>
<dbReference type="SUPFAM" id="SSF50494">
    <property type="entry name" value="Trypsin-like serine proteases"/>
    <property type="match status" value="1"/>
</dbReference>
<dbReference type="Proteomes" id="UP000637383">
    <property type="component" value="Unassembled WGS sequence"/>
</dbReference>
<evidence type="ECO:0000256" key="5">
    <source>
        <dbReference type="SAM" id="Phobius"/>
    </source>
</evidence>
<dbReference type="Pfam" id="PF13365">
    <property type="entry name" value="Trypsin_2"/>
    <property type="match status" value="1"/>
</dbReference>
<keyword evidence="5" id="KW-0472">Membrane</keyword>
<proteinExistence type="inferred from homology"/>
<evidence type="ECO:0000313" key="8">
    <source>
        <dbReference type="Proteomes" id="UP000637383"/>
    </source>
</evidence>
<evidence type="ECO:0000256" key="1">
    <source>
        <dbReference type="ARBA" id="ARBA00010541"/>
    </source>
</evidence>
<feature type="domain" description="PDZ" evidence="6">
    <location>
        <begin position="303"/>
        <end position="402"/>
    </location>
</feature>
<keyword evidence="5" id="KW-1133">Transmembrane helix</keyword>
<evidence type="ECO:0000256" key="2">
    <source>
        <dbReference type="ARBA" id="ARBA00022670"/>
    </source>
</evidence>
<evidence type="ECO:0000256" key="3">
    <source>
        <dbReference type="ARBA" id="ARBA00022801"/>
    </source>
</evidence>
<dbReference type="Pfam" id="PF13180">
    <property type="entry name" value="PDZ_2"/>
    <property type="match status" value="1"/>
</dbReference>
<dbReference type="InterPro" id="IPR001940">
    <property type="entry name" value="Peptidase_S1C"/>
</dbReference>
<dbReference type="PRINTS" id="PR00834">
    <property type="entry name" value="PROTEASES2C"/>
</dbReference>
<dbReference type="EMBL" id="JACJTU010000037">
    <property type="protein sequence ID" value="MBD2737785.1"/>
    <property type="molecule type" value="Genomic_DNA"/>
</dbReference>
<evidence type="ECO:0000256" key="4">
    <source>
        <dbReference type="SAM" id="MobiDB-lite"/>
    </source>
</evidence>
<dbReference type="RefSeq" id="WP_190958357.1">
    <property type="nucleotide sequence ID" value="NZ_JACJTU010000037.1"/>
</dbReference>